<feature type="region of interest" description="Disordered" evidence="4">
    <location>
        <begin position="40"/>
        <end position="86"/>
    </location>
</feature>
<evidence type="ECO:0000313" key="7">
    <source>
        <dbReference type="Proteomes" id="UP000187209"/>
    </source>
</evidence>
<feature type="compositionally biased region" description="Polar residues" evidence="4">
    <location>
        <begin position="40"/>
        <end position="65"/>
    </location>
</feature>
<feature type="domain" description="SH3" evidence="5">
    <location>
        <begin position="262"/>
        <end position="320"/>
    </location>
</feature>
<feature type="region of interest" description="Disordered" evidence="4">
    <location>
        <begin position="1"/>
        <end position="20"/>
    </location>
</feature>
<sequence length="320" mass="37016">MEKRKVLSKGRLIKNKPDLNKSTLETLHTDSLIKLTKSNLVQDTSKKSITPTPSRNVKTKTILSKRTSDTPKPKPEDLESKRKITQGSQDNLETYYTNYIKTLTAKLDKYKSHNEEMESDLKQMEISFKLEENNLKKEVEKLSLEVKKVKKEKAQQEMDLMEENFKLRRNHEEFKSAVQQLLVEISAVFIGFESKSSEDLGKDASEVLKKINDMQMMQEEPQVTRLSLKDTASFSSAINESTSIVENEKVDYGKDYEDDQRNTFKEAIVLHSHSPKNEEELRLIPGDRVVVFDSDEERLWWTGKVGERFGKFPRGCVMLD</sequence>
<dbReference type="InterPro" id="IPR036028">
    <property type="entry name" value="SH3-like_dom_sf"/>
</dbReference>
<feature type="compositionally biased region" description="Basic residues" evidence="4">
    <location>
        <begin position="1"/>
        <end position="14"/>
    </location>
</feature>
<dbReference type="SMART" id="SM00326">
    <property type="entry name" value="SH3"/>
    <property type="match status" value="1"/>
</dbReference>
<organism evidence="6 7">
    <name type="scientific">Stentor coeruleus</name>
    <dbReference type="NCBI Taxonomy" id="5963"/>
    <lineage>
        <taxon>Eukaryota</taxon>
        <taxon>Sar</taxon>
        <taxon>Alveolata</taxon>
        <taxon>Ciliophora</taxon>
        <taxon>Postciliodesmatophora</taxon>
        <taxon>Heterotrichea</taxon>
        <taxon>Heterotrichida</taxon>
        <taxon>Stentoridae</taxon>
        <taxon>Stentor</taxon>
    </lineage>
</organism>
<dbReference type="EMBL" id="MPUH01001132">
    <property type="protein sequence ID" value="OMJ70035.1"/>
    <property type="molecule type" value="Genomic_DNA"/>
</dbReference>
<reference evidence="6 7" key="1">
    <citation type="submission" date="2016-11" db="EMBL/GenBank/DDBJ databases">
        <title>The macronuclear genome of Stentor coeruleus: a giant cell with tiny introns.</title>
        <authorList>
            <person name="Slabodnick M."/>
            <person name="Ruby J.G."/>
            <person name="Reiff S.B."/>
            <person name="Swart E.C."/>
            <person name="Gosai S."/>
            <person name="Prabakaran S."/>
            <person name="Witkowska E."/>
            <person name="Larue G.E."/>
            <person name="Fisher S."/>
            <person name="Freeman R.M."/>
            <person name="Gunawardena J."/>
            <person name="Chu W."/>
            <person name="Stover N.A."/>
            <person name="Gregory B.D."/>
            <person name="Nowacki M."/>
            <person name="Derisi J."/>
            <person name="Roy S.W."/>
            <person name="Marshall W.F."/>
            <person name="Sood P."/>
        </authorList>
    </citation>
    <scope>NUCLEOTIDE SEQUENCE [LARGE SCALE GENOMIC DNA]</scope>
    <source>
        <strain evidence="6">WM001</strain>
    </source>
</reference>
<evidence type="ECO:0000259" key="5">
    <source>
        <dbReference type="PROSITE" id="PS50002"/>
    </source>
</evidence>
<dbReference type="OrthoDB" id="73680at2759"/>
<feature type="coiled-coil region" evidence="3">
    <location>
        <begin position="100"/>
        <end position="164"/>
    </location>
</feature>
<evidence type="ECO:0000256" key="3">
    <source>
        <dbReference type="SAM" id="Coils"/>
    </source>
</evidence>
<proteinExistence type="predicted"/>
<protein>
    <recommendedName>
        <fullName evidence="5">SH3 domain-containing protein</fullName>
    </recommendedName>
</protein>
<comment type="caution">
    <text evidence="6">The sequence shown here is derived from an EMBL/GenBank/DDBJ whole genome shotgun (WGS) entry which is preliminary data.</text>
</comment>
<dbReference type="Pfam" id="PF07653">
    <property type="entry name" value="SH3_2"/>
    <property type="match status" value="1"/>
</dbReference>
<evidence type="ECO:0000256" key="4">
    <source>
        <dbReference type="SAM" id="MobiDB-lite"/>
    </source>
</evidence>
<accession>A0A1R2B001</accession>
<keyword evidence="3" id="KW-0175">Coiled coil</keyword>
<evidence type="ECO:0000313" key="6">
    <source>
        <dbReference type="EMBL" id="OMJ70035.1"/>
    </source>
</evidence>
<dbReference type="SUPFAM" id="SSF50044">
    <property type="entry name" value="SH3-domain"/>
    <property type="match status" value="1"/>
</dbReference>
<dbReference type="Gene3D" id="2.30.30.40">
    <property type="entry name" value="SH3 Domains"/>
    <property type="match status" value="1"/>
</dbReference>
<dbReference type="Proteomes" id="UP000187209">
    <property type="component" value="Unassembled WGS sequence"/>
</dbReference>
<name>A0A1R2B001_9CILI</name>
<dbReference type="AlphaFoldDB" id="A0A1R2B001"/>
<feature type="compositionally biased region" description="Basic and acidic residues" evidence="4">
    <location>
        <begin position="66"/>
        <end position="82"/>
    </location>
</feature>
<keyword evidence="1 2" id="KW-0728">SH3 domain</keyword>
<dbReference type="InterPro" id="IPR001452">
    <property type="entry name" value="SH3_domain"/>
</dbReference>
<gene>
    <name evidence="6" type="ORF">SteCoe_32098</name>
</gene>
<evidence type="ECO:0000256" key="2">
    <source>
        <dbReference type="PROSITE-ProRule" id="PRU00192"/>
    </source>
</evidence>
<dbReference type="PROSITE" id="PS50002">
    <property type="entry name" value="SH3"/>
    <property type="match status" value="1"/>
</dbReference>
<keyword evidence="7" id="KW-1185">Reference proteome</keyword>
<evidence type="ECO:0000256" key="1">
    <source>
        <dbReference type="ARBA" id="ARBA00022443"/>
    </source>
</evidence>